<gene>
    <name evidence="3" type="ORF">ACJMK2_036990</name>
</gene>
<dbReference type="AlphaFoldDB" id="A0ABD3WMH0"/>
<dbReference type="PROSITE" id="PS50077">
    <property type="entry name" value="HEAT_REPEAT"/>
    <property type="match status" value="2"/>
</dbReference>
<comment type="caution">
    <text evidence="3">The sequence shown here is derived from an EMBL/GenBank/DDBJ whole genome shotgun (WGS) entry which is preliminary data.</text>
</comment>
<dbReference type="InterPro" id="IPR039918">
    <property type="entry name" value="PPP4R4"/>
</dbReference>
<name>A0ABD3WMH0_SINWO</name>
<sequence>MEEIEVFSGLAESPTGERIKLFLENDLDIEPPIYDLPLAQVVEHHPLDLPRCLSPGLEFDEDSGQEVQRISVINNVPDLLRDSHAECMRRVVPKVREVLHVAQAEMQLAASTAFLQILQKELVPIQNYTQTFLQTILSSIDSKDPDVANAWLETLLDVIDLLPKDVIKKEILTIAIDKGQLTQPVSARLSCCKILGKISTKFEPFLIKKEILPVVQSLCQDVDYEVRECMCRQLDPVARGLGLDATKSAILPELVELTNDEESYVRIAGIETVVNILTLVDEDVCKNTLIPLVCKLCQESLQADNNVMLPVVAMQLGQLCHGFSNFLTDDQKQWFIDFFKKLCKVGLSEKTKVNAMKDMEKESPTKEGNELPVQPDMLEKEHRFIETRKNCAFNFPAMVVFIVSKSFKSDLGNVFSSLSKDPNVLVRKTLASGFHEIAKTLGSYVHFILNEFILLLHDETIDVLRGLISNLPDILSCLMASPGNLSDTKLNAIAEIIPAILTAEIVISASNDWRLQEELMKHLVCLQDCTSSENIYNKVIPVLFNKLRTARALPVRQAAVRTTLTLIRNLKKLEQREELLQMLIEDFCCSRSCHHRNLFIDMCKVTIELYSKAFFKERFFEPLIQLHLDPVPNVRLRLCSVLPDLRRLIKLPTDRVLLQQLEACVRKLLIGEKDRDVQAAIKQAVEELDKIPYQMESHTRRMYMEEDIDDKKKEDEEKRLIELEDKELKKEEEAKSVKGEKGRSGSFSNKKDNGGSKIPGPKKGSKTNVKQEKDKEKEKDKERSTSGLKRTPSTTAGAVGTTSSTKDHAQSPDFSSCLNGISSLEFGQKPANLQSVFMEAESKLSFTAFFHQNGTTSSETQLDIVYQSCLDTVDSQPGSVSQIQQNGTAEQTQQSRIPQKIQNGLTHVDPQLSRIPQKLQNGLGSRIPSPTVVTSSARHFGGQESKIPLMGRPRGLSRANSDVSKRKSTSMLAVRAGSSLAKASPKYCSQPDLLLSNSDSTSSKTGTKTSSRSGTSGVPTPSSAGAGGRKTSGTINPPGVQTRRGSLSGASSGSEASPAATSTKPRKSSNGSIPSTSSKTKKTK</sequence>
<evidence type="ECO:0000313" key="3">
    <source>
        <dbReference type="EMBL" id="KAL3873913.1"/>
    </source>
</evidence>
<organism evidence="3 4">
    <name type="scientific">Sinanodonta woodiana</name>
    <name type="common">Chinese pond mussel</name>
    <name type="synonym">Anodonta woodiana</name>
    <dbReference type="NCBI Taxonomy" id="1069815"/>
    <lineage>
        <taxon>Eukaryota</taxon>
        <taxon>Metazoa</taxon>
        <taxon>Spiralia</taxon>
        <taxon>Lophotrochozoa</taxon>
        <taxon>Mollusca</taxon>
        <taxon>Bivalvia</taxon>
        <taxon>Autobranchia</taxon>
        <taxon>Heteroconchia</taxon>
        <taxon>Palaeoheterodonta</taxon>
        <taxon>Unionida</taxon>
        <taxon>Unionoidea</taxon>
        <taxon>Unionidae</taxon>
        <taxon>Unioninae</taxon>
        <taxon>Sinanodonta</taxon>
    </lineage>
</organism>
<dbReference type="InterPro" id="IPR021133">
    <property type="entry name" value="HEAT_type_2"/>
</dbReference>
<feature type="repeat" description="HEAT" evidence="1">
    <location>
        <begin position="250"/>
        <end position="288"/>
    </location>
</feature>
<keyword evidence="4" id="KW-1185">Reference proteome</keyword>
<feature type="repeat" description="HEAT" evidence="1">
    <location>
        <begin position="211"/>
        <end position="248"/>
    </location>
</feature>
<protein>
    <recommendedName>
        <fullName evidence="5">Serine/threonine-protein phosphatase 4 regulatory subunit 4</fullName>
    </recommendedName>
</protein>
<reference evidence="3 4" key="1">
    <citation type="submission" date="2024-11" db="EMBL/GenBank/DDBJ databases">
        <title>Chromosome-level genome assembly of the freshwater bivalve Anodonta woodiana.</title>
        <authorList>
            <person name="Chen X."/>
        </authorList>
    </citation>
    <scope>NUCLEOTIDE SEQUENCE [LARGE SCALE GENOMIC DNA]</scope>
    <source>
        <strain evidence="3">MN2024</strain>
        <tissue evidence="3">Gills</tissue>
    </source>
</reference>
<feature type="compositionally biased region" description="Basic and acidic residues" evidence="2">
    <location>
        <begin position="730"/>
        <end position="754"/>
    </location>
</feature>
<dbReference type="Gene3D" id="1.25.10.10">
    <property type="entry name" value="Leucine-rich Repeat Variant"/>
    <property type="match status" value="1"/>
</dbReference>
<feature type="compositionally biased region" description="Basic and acidic residues" evidence="2">
    <location>
        <begin position="769"/>
        <end position="784"/>
    </location>
</feature>
<feature type="region of interest" description="Disordered" evidence="2">
    <location>
        <begin position="730"/>
        <end position="812"/>
    </location>
</feature>
<evidence type="ECO:0000313" key="4">
    <source>
        <dbReference type="Proteomes" id="UP001634394"/>
    </source>
</evidence>
<accession>A0ABD3WMH0</accession>
<dbReference type="SUPFAM" id="SSF48371">
    <property type="entry name" value="ARM repeat"/>
    <property type="match status" value="1"/>
</dbReference>
<dbReference type="PANTHER" id="PTHR21467:SF0">
    <property type="entry name" value="SERINE_THREONINE-PROTEIN PHOSPHATASE 4 REGULATORY SUBUNIT 4"/>
    <property type="match status" value="1"/>
</dbReference>
<feature type="compositionally biased region" description="Low complexity" evidence="2">
    <location>
        <begin position="1045"/>
        <end position="1062"/>
    </location>
</feature>
<feature type="compositionally biased region" description="Low complexity" evidence="2">
    <location>
        <begin position="996"/>
        <end position="1017"/>
    </location>
</feature>
<feature type="compositionally biased region" description="Low complexity" evidence="2">
    <location>
        <begin position="791"/>
        <end position="804"/>
    </location>
</feature>
<dbReference type="Proteomes" id="UP001634394">
    <property type="component" value="Unassembled WGS sequence"/>
</dbReference>
<proteinExistence type="predicted"/>
<dbReference type="PANTHER" id="PTHR21467">
    <property type="entry name" value="PROTEIN PHOSPHATASE 4 REGULATORY SUBUNIT 4 PPP4R4"/>
    <property type="match status" value="1"/>
</dbReference>
<evidence type="ECO:0000256" key="1">
    <source>
        <dbReference type="PROSITE-ProRule" id="PRU00103"/>
    </source>
</evidence>
<dbReference type="InterPro" id="IPR011989">
    <property type="entry name" value="ARM-like"/>
</dbReference>
<evidence type="ECO:0008006" key="5">
    <source>
        <dbReference type="Google" id="ProtNLM"/>
    </source>
</evidence>
<evidence type="ECO:0000256" key="2">
    <source>
        <dbReference type="SAM" id="MobiDB-lite"/>
    </source>
</evidence>
<dbReference type="InterPro" id="IPR016024">
    <property type="entry name" value="ARM-type_fold"/>
</dbReference>
<dbReference type="EMBL" id="JBJQND010000006">
    <property type="protein sequence ID" value="KAL3873913.1"/>
    <property type="molecule type" value="Genomic_DNA"/>
</dbReference>
<feature type="region of interest" description="Disordered" evidence="2">
    <location>
        <begin position="921"/>
        <end position="1084"/>
    </location>
</feature>